<feature type="compositionally biased region" description="Low complexity" evidence="1">
    <location>
        <begin position="188"/>
        <end position="201"/>
    </location>
</feature>
<dbReference type="OrthoDB" id="10266288at2759"/>
<protein>
    <submittedName>
        <fullName evidence="3">Uncharacterized protein</fullName>
    </submittedName>
</protein>
<feature type="transmembrane region" description="Helical" evidence="2">
    <location>
        <begin position="51"/>
        <end position="69"/>
    </location>
</feature>
<accession>A0A1Y1V5I1</accession>
<name>A0A1Y1V5I1_9FUNG</name>
<evidence type="ECO:0000313" key="4">
    <source>
        <dbReference type="Proteomes" id="UP000193719"/>
    </source>
</evidence>
<organism evidence="3 4">
    <name type="scientific">Piromyces finnis</name>
    <dbReference type="NCBI Taxonomy" id="1754191"/>
    <lineage>
        <taxon>Eukaryota</taxon>
        <taxon>Fungi</taxon>
        <taxon>Fungi incertae sedis</taxon>
        <taxon>Chytridiomycota</taxon>
        <taxon>Chytridiomycota incertae sedis</taxon>
        <taxon>Neocallimastigomycetes</taxon>
        <taxon>Neocallimastigales</taxon>
        <taxon>Neocallimastigaceae</taxon>
        <taxon>Piromyces</taxon>
    </lineage>
</organism>
<feature type="compositionally biased region" description="Acidic residues" evidence="1">
    <location>
        <begin position="328"/>
        <end position="345"/>
    </location>
</feature>
<reference evidence="3 4" key="1">
    <citation type="submission" date="2016-08" db="EMBL/GenBank/DDBJ databases">
        <title>Genomes of anaerobic fungi encode conserved fungal cellulosomes for biomass hydrolysis.</title>
        <authorList>
            <consortium name="DOE Joint Genome Institute"/>
            <person name="Haitjema C.H."/>
            <person name="Gilmore S.P."/>
            <person name="Henske J.K."/>
            <person name="Solomon K.V."/>
            <person name="De Groot R."/>
            <person name="Kuo A."/>
            <person name="Mondo S.J."/>
            <person name="Salamov A.A."/>
            <person name="Labutti K."/>
            <person name="Zhao Z."/>
            <person name="Chiniquy J."/>
            <person name="Barry K."/>
            <person name="Brewer H.M."/>
            <person name="Purvine S.O."/>
            <person name="Wright A.T."/>
            <person name="Boxma B."/>
            <person name="Van Alen T."/>
            <person name="Hackstein J.H."/>
            <person name="Baker S.E."/>
            <person name="Grigoriev I.V."/>
            <person name="O'Malley M.A."/>
        </authorList>
    </citation>
    <scope>NUCLEOTIDE SEQUENCE [LARGE SCALE GENOMIC DNA]</scope>
    <source>
        <strain evidence="4">finn</strain>
    </source>
</reference>
<dbReference type="EMBL" id="MCFH01000029">
    <property type="protein sequence ID" value="ORX47806.1"/>
    <property type="molecule type" value="Genomic_DNA"/>
</dbReference>
<sequence length="394" mass="46334">PFIYVNPTPFQKKNSMCQSYNFLGLKYNIAISLLTFVTQITKAYIPKLTNYIFIILLLFMINAFIELINNQPYYSKHINNLRAGTWMMIIGMCTMNLIGFLFVRGKSFFIIIVIIVGVISFIFGILFNHYYHNRHIKAIYRRFKSKKIEDKKVYNYLHGVENSVESSENEAKSLSSSEDENNEEKLISVDSATSSSNSNNNDNEKAEEEDDDDDSSSERSFAISDKISERITAFSSIREIMQADILNEPTIIYKCLNEFELACRFLWNNETREAFQLMKELYSESLKQYRNNPLLYTYYSYYLIYINLRLSKSDKDIVLELENNDNTSENENDKNEDEEEEEIINEDTLNANDPDYLLSKALSSKLNFLGKYFVRFIIYSIKEKRKEEKDYYKK</sequence>
<evidence type="ECO:0000256" key="2">
    <source>
        <dbReference type="SAM" id="Phobius"/>
    </source>
</evidence>
<gene>
    <name evidence="3" type="ORF">BCR36DRAFT_221789</name>
</gene>
<feature type="transmembrane region" description="Helical" evidence="2">
    <location>
        <begin position="81"/>
        <end position="102"/>
    </location>
</feature>
<reference evidence="3 4" key="2">
    <citation type="submission" date="2016-08" db="EMBL/GenBank/DDBJ databases">
        <title>Pervasive Adenine N6-methylation of Active Genes in Fungi.</title>
        <authorList>
            <consortium name="DOE Joint Genome Institute"/>
            <person name="Mondo S.J."/>
            <person name="Dannebaum R.O."/>
            <person name="Kuo R.C."/>
            <person name="Labutti K."/>
            <person name="Haridas S."/>
            <person name="Kuo A."/>
            <person name="Salamov A."/>
            <person name="Ahrendt S.R."/>
            <person name="Lipzen A."/>
            <person name="Sullivan W."/>
            <person name="Andreopoulos W.B."/>
            <person name="Clum A."/>
            <person name="Lindquist E."/>
            <person name="Daum C."/>
            <person name="Ramamoorthy G.K."/>
            <person name="Gryganskyi A."/>
            <person name="Culley D."/>
            <person name="Magnuson J.K."/>
            <person name="James T.Y."/>
            <person name="O'Malley M.A."/>
            <person name="Stajich J.E."/>
            <person name="Spatafora J.W."/>
            <person name="Visel A."/>
            <person name="Grigoriev I.V."/>
        </authorList>
    </citation>
    <scope>NUCLEOTIDE SEQUENCE [LARGE SCALE GENOMIC DNA]</scope>
    <source>
        <strain evidence="4">finn</strain>
    </source>
</reference>
<feature type="transmembrane region" description="Helical" evidence="2">
    <location>
        <begin position="25"/>
        <end position="45"/>
    </location>
</feature>
<dbReference type="Proteomes" id="UP000193719">
    <property type="component" value="Unassembled WGS sequence"/>
</dbReference>
<feature type="transmembrane region" description="Helical" evidence="2">
    <location>
        <begin position="108"/>
        <end position="131"/>
    </location>
</feature>
<comment type="caution">
    <text evidence="3">The sequence shown here is derived from an EMBL/GenBank/DDBJ whole genome shotgun (WGS) entry which is preliminary data.</text>
</comment>
<dbReference type="AlphaFoldDB" id="A0A1Y1V5I1"/>
<feature type="compositionally biased region" description="Acidic residues" evidence="1">
    <location>
        <begin position="205"/>
        <end position="215"/>
    </location>
</feature>
<keyword evidence="2" id="KW-0472">Membrane</keyword>
<dbReference type="STRING" id="1754191.A0A1Y1V5I1"/>
<feature type="non-terminal residue" evidence="3">
    <location>
        <position position="1"/>
    </location>
</feature>
<feature type="compositionally biased region" description="Low complexity" evidence="1">
    <location>
        <begin position="167"/>
        <end position="176"/>
    </location>
</feature>
<feature type="non-terminal residue" evidence="3">
    <location>
        <position position="394"/>
    </location>
</feature>
<feature type="region of interest" description="Disordered" evidence="1">
    <location>
        <begin position="322"/>
        <end position="346"/>
    </location>
</feature>
<keyword evidence="2" id="KW-0812">Transmembrane</keyword>
<keyword evidence="4" id="KW-1185">Reference proteome</keyword>
<proteinExistence type="predicted"/>
<feature type="region of interest" description="Disordered" evidence="1">
    <location>
        <begin position="167"/>
        <end position="219"/>
    </location>
</feature>
<evidence type="ECO:0000313" key="3">
    <source>
        <dbReference type="EMBL" id="ORX47806.1"/>
    </source>
</evidence>
<evidence type="ECO:0000256" key="1">
    <source>
        <dbReference type="SAM" id="MobiDB-lite"/>
    </source>
</evidence>
<keyword evidence="2" id="KW-1133">Transmembrane helix</keyword>